<name>A0AC34FW20_9BILA</name>
<protein>
    <submittedName>
        <fullName evidence="2">MYND-type domain-containing protein</fullName>
    </submittedName>
</protein>
<sequence length="641" mass="73248">MHFKASQKLLNPNQQNSQSKNEFEKLKEKANKFFQEEKYNEAVKAYTEILQLSELSSENRATIFSNRSASNLMLESHNSLKMAKSDAEEAIKLWPSWWKGYFRLARVQMKLEEWFQAEETLEKTLALNSELKEIRDELSFVRSTIGKIHRGRSLSPGSKPRTKEESEREICERLGISRSAFQKIERDAPKFPMFEHIIQAHKFRDGIEFRQDYKKAAEHYAKAAELGNPEGMYNLGKLYHDGNGVKRDYAESMKLYLKAANSKPINKIMVGSGISEAQHAIGLNYMEGVGVEKDYQKAAEWFEKAVKNGFGASANNLGCIYRNGLGVQRSPLKAFNYYKFAAGTGDTAAMMNLSDCYFDGEGTAKNDAQGQKWLQLAAKKGDLRAAMKLRMRQSSPSGNDLSEMFRQLIGGPRSQNNINEGASPLERIKADPKRKTLILQHRELFIQYAEQYGTSGINIPATIPKPPHTPNPPNWSSPLKKITLSDMDPTKDKVYNGCVLEVRIIDWSILICSIQTKIEDEKGDVNRFAIYNWPLSGVRNHDVLEIMKIFRPNVKISIINPYHRRSRDGQNTIRVEGPQYIRLDNSMIDKQCHVCGKEAKILPCSTCKMAFYCSKDCQKLDWIEFNHKNLCKHLKMYAELM</sequence>
<dbReference type="WBParaSite" id="ES5_v2.g21415.t1">
    <property type="protein sequence ID" value="ES5_v2.g21415.t1"/>
    <property type="gene ID" value="ES5_v2.g21415"/>
</dbReference>
<dbReference type="Proteomes" id="UP000887579">
    <property type="component" value="Unplaced"/>
</dbReference>
<proteinExistence type="predicted"/>
<evidence type="ECO:0000313" key="2">
    <source>
        <dbReference type="WBParaSite" id="ES5_v2.g21415.t1"/>
    </source>
</evidence>
<reference evidence="2" key="1">
    <citation type="submission" date="2022-11" db="UniProtKB">
        <authorList>
            <consortium name="WormBaseParasite"/>
        </authorList>
    </citation>
    <scope>IDENTIFICATION</scope>
</reference>
<evidence type="ECO:0000313" key="1">
    <source>
        <dbReference type="Proteomes" id="UP000887579"/>
    </source>
</evidence>
<accession>A0AC34FW20</accession>
<organism evidence="1 2">
    <name type="scientific">Panagrolaimus sp. ES5</name>
    <dbReference type="NCBI Taxonomy" id="591445"/>
    <lineage>
        <taxon>Eukaryota</taxon>
        <taxon>Metazoa</taxon>
        <taxon>Ecdysozoa</taxon>
        <taxon>Nematoda</taxon>
        <taxon>Chromadorea</taxon>
        <taxon>Rhabditida</taxon>
        <taxon>Tylenchina</taxon>
        <taxon>Panagrolaimomorpha</taxon>
        <taxon>Panagrolaimoidea</taxon>
        <taxon>Panagrolaimidae</taxon>
        <taxon>Panagrolaimus</taxon>
    </lineage>
</organism>